<dbReference type="GeneID" id="24436986"/>
<feature type="transmembrane region" description="Helical" evidence="2">
    <location>
        <begin position="60"/>
        <end position="84"/>
    </location>
</feature>
<keyword evidence="2" id="KW-0472">Membrane</keyword>
<feature type="compositionally biased region" description="Basic and acidic residues" evidence="1">
    <location>
        <begin position="230"/>
        <end position="241"/>
    </location>
</feature>
<feature type="region of interest" description="Disordered" evidence="1">
    <location>
        <begin position="168"/>
        <end position="217"/>
    </location>
</feature>
<dbReference type="RefSeq" id="XP_012652836.1">
    <property type="nucleotide sequence ID" value="XM_012797382.1"/>
</dbReference>
<feature type="transmembrane region" description="Helical" evidence="2">
    <location>
        <begin position="403"/>
        <end position="422"/>
    </location>
</feature>
<dbReference type="InParanoid" id="W7XK58"/>
<evidence type="ECO:0000313" key="3">
    <source>
        <dbReference type="EMBL" id="EWS74614.1"/>
    </source>
</evidence>
<reference evidence="4" key="1">
    <citation type="journal article" date="2006" name="PLoS Biol.">
        <title>Macronuclear genome sequence of the ciliate Tetrahymena thermophila, a model eukaryote.</title>
        <authorList>
            <person name="Eisen J.A."/>
            <person name="Coyne R.S."/>
            <person name="Wu M."/>
            <person name="Wu D."/>
            <person name="Thiagarajan M."/>
            <person name="Wortman J.R."/>
            <person name="Badger J.H."/>
            <person name="Ren Q."/>
            <person name="Amedeo P."/>
            <person name="Jones K.M."/>
            <person name="Tallon L.J."/>
            <person name="Delcher A.L."/>
            <person name="Salzberg S.L."/>
            <person name="Silva J.C."/>
            <person name="Haas B.J."/>
            <person name="Majoros W.H."/>
            <person name="Farzad M."/>
            <person name="Carlton J.M."/>
            <person name="Smith R.K. Jr."/>
            <person name="Garg J."/>
            <person name="Pearlman R.E."/>
            <person name="Karrer K.M."/>
            <person name="Sun L."/>
            <person name="Manning G."/>
            <person name="Elde N.C."/>
            <person name="Turkewitz A.P."/>
            <person name="Asai D.J."/>
            <person name="Wilkes D.E."/>
            <person name="Wang Y."/>
            <person name="Cai H."/>
            <person name="Collins K."/>
            <person name="Stewart B.A."/>
            <person name="Lee S.R."/>
            <person name="Wilamowska K."/>
            <person name="Weinberg Z."/>
            <person name="Ruzzo W.L."/>
            <person name="Wloga D."/>
            <person name="Gaertig J."/>
            <person name="Frankel J."/>
            <person name="Tsao C.-C."/>
            <person name="Gorovsky M.A."/>
            <person name="Keeling P.J."/>
            <person name="Waller R.F."/>
            <person name="Patron N.J."/>
            <person name="Cherry J.M."/>
            <person name="Stover N.A."/>
            <person name="Krieger C.J."/>
            <person name="del Toro C."/>
            <person name="Ryder H.F."/>
            <person name="Williamson S.C."/>
            <person name="Barbeau R.A."/>
            <person name="Hamilton E.P."/>
            <person name="Orias E."/>
        </authorList>
    </citation>
    <scope>NUCLEOTIDE SEQUENCE [LARGE SCALE GENOMIC DNA]</scope>
    <source>
        <strain evidence="4">SB210</strain>
    </source>
</reference>
<name>W7XK58_TETTS</name>
<dbReference type="KEGG" id="tet:TTHERM_000047199"/>
<evidence type="ECO:0000256" key="1">
    <source>
        <dbReference type="SAM" id="MobiDB-lite"/>
    </source>
</evidence>
<feature type="transmembrane region" description="Helical" evidence="2">
    <location>
        <begin position="285"/>
        <end position="310"/>
    </location>
</feature>
<keyword evidence="2 3" id="KW-0812">Transmembrane</keyword>
<dbReference type="EMBL" id="GG662712">
    <property type="protein sequence ID" value="EWS74614.1"/>
    <property type="molecule type" value="Genomic_DNA"/>
</dbReference>
<protein>
    <submittedName>
        <fullName evidence="3">Transmembrane protein, putative</fullName>
    </submittedName>
</protein>
<evidence type="ECO:0000256" key="2">
    <source>
        <dbReference type="SAM" id="Phobius"/>
    </source>
</evidence>
<keyword evidence="2" id="KW-1133">Transmembrane helix</keyword>
<gene>
    <name evidence="3" type="ORF">TTHERM_000047199</name>
</gene>
<proteinExistence type="predicted"/>
<sequence>MRSWIYDVELDLLKNKRGTDKSNEKFWYVAFLSIMTITIVYISLYSSNKSSSSITKRNQIFFGIIFSIAGLLILFSIAVSIYYLKKLQTIQIEVASYQRNPFKRNSGVRNSHHQGTFFSKTNRSQIHHSNKLINKADSNQSIEEIKNNNNTNINNLNNANLNIQKSSSLVGSPKANKDGKKSNLSSQNSLNNQQQQHQQQQQQQQQQNQQQITRDAYKKRSSLIQKNKGHFIETNKGKDQNKQANSQKGQQIMNEAASNIVHLTEESNVHIQSQTSLKKQFQLKYVFSTQMICIFGWLAAACHISCIYCFFSKSPFWSTSQIWNGICLFTLFPTHMLSTIIFLNANLNLLIDRSFFIKCIQNNYFFQIFKNSISQIGYISMTLLLISLIWGSIIQIVKNQVDIAAILLLALIGSGFILYFIIKKISEFYNNTNKGYRNIVGNINH</sequence>
<feature type="transmembrane region" description="Helical" evidence="2">
    <location>
        <begin position="322"/>
        <end position="343"/>
    </location>
</feature>
<feature type="transmembrane region" description="Helical" evidence="2">
    <location>
        <begin position="376"/>
        <end position="397"/>
    </location>
</feature>
<dbReference type="AlphaFoldDB" id="W7XK58"/>
<feature type="transmembrane region" description="Helical" evidence="2">
    <location>
        <begin position="26"/>
        <end position="45"/>
    </location>
</feature>
<keyword evidence="4" id="KW-1185">Reference proteome</keyword>
<dbReference type="Proteomes" id="UP000009168">
    <property type="component" value="Unassembled WGS sequence"/>
</dbReference>
<feature type="region of interest" description="Disordered" evidence="1">
    <location>
        <begin position="229"/>
        <end position="248"/>
    </location>
</feature>
<evidence type="ECO:0000313" key="4">
    <source>
        <dbReference type="Proteomes" id="UP000009168"/>
    </source>
</evidence>
<accession>W7XK58</accession>
<feature type="compositionally biased region" description="Low complexity" evidence="1">
    <location>
        <begin position="182"/>
        <end position="211"/>
    </location>
</feature>
<organism evidence="3 4">
    <name type="scientific">Tetrahymena thermophila (strain SB210)</name>
    <dbReference type="NCBI Taxonomy" id="312017"/>
    <lineage>
        <taxon>Eukaryota</taxon>
        <taxon>Sar</taxon>
        <taxon>Alveolata</taxon>
        <taxon>Ciliophora</taxon>
        <taxon>Intramacronucleata</taxon>
        <taxon>Oligohymenophorea</taxon>
        <taxon>Hymenostomatida</taxon>
        <taxon>Tetrahymenina</taxon>
        <taxon>Tetrahymenidae</taxon>
        <taxon>Tetrahymena</taxon>
    </lineage>
</organism>